<gene>
    <name evidence="9" type="ORF">H9895_08945</name>
</gene>
<evidence type="ECO:0000256" key="5">
    <source>
        <dbReference type="ARBA" id="ARBA00022989"/>
    </source>
</evidence>
<dbReference type="PANTHER" id="PTHR32024:SF4">
    <property type="entry name" value="KTR SYSTEM POTASSIUM UPTAKE PROTEIN D"/>
    <property type="match status" value="1"/>
</dbReference>
<dbReference type="AlphaFoldDB" id="A0A9D1TK64"/>
<dbReference type="GO" id="GO:0005886">
    <property type="term" value="C:plasma membrane"/>
    <property type="evidence" value="ECO:0007669"/>
    <property type="project" value="UniProtKB-SubCell"/>
</dbReference>
<feature type="transmembrane region" description="Helical" evidence="8">
    <location>
        <begin position="305"/>
        <end position="338"/>
    </location>
</feature>
<comment type="subcellular location">
    <subcellularLocation>
        <location evidence="1">Cell membrane</location>
        <topology evidence="1">Multi-pass membrane protein</topology>
    </subcellularLocation>
</comment>
<keyword evidence="4 8" id="KW-0812">Transmembrane</keyword>
<evidence type="ECO:0000256" key="1">
    <source>
        <dbReference type="ARBA" id="ARBA00004651"/>
    </source>
</evidence>
<evidence type="ECO:0000256" key="7">
    <source>
        <dbReference type="ARBA" id="ARBA00023136"/>
    </source>
</evidence>
<feature type="transmembrane region" description="Helical" evidence="8">
    <location>
        <begin position="21"/>
        <end position="41"/>
    </location>
</feature>
<feature type="transmembrane region" description="Helical" evidence="8">
    <location>
        <begin position="236"/>
        <end position="259"/>
    </location>
</feature>
<keyword evidence="7 8" id="KW-0472">Membrane</keyword>
<feature type="transmembrane region" description="Helical" evidence="8">
    <location>
        <begin position="359"/>
        <end position="380"/>
    </location>
</feature>
<feature type="transmembrane region" description="Helical" evidence="8">
    <location>
        <begin position="415"/>
        <end position="435"/>
    </location>
</feature>
<dbReference type="GO" id="GO:0008324">
    <property type="term" value="F:monoatomic cation transmembrane transporter activity"/>
    <property type="evidence" value="ECO:0007669"/>
    <property type="project" value="InterPro"/>
</dbReference>
<evidence type="ECO:0000256" key="8">
    <source>
        <dbReference type="SAM" id="Phobius"/>
    </source>
</evidence>
<feature type="transmembrane region" description="Helical" evidence="8">
    <location>
        <begin position="135"/>
        <end position="155"/>
    </location>
</feature>
<protein>
    <submittedName>
        <fullName evidence="9">TrkH family potassium uptake protein</fullName>
    </submittedName>
</protein>
<accession>A0A9D1TK64</accession>
<evidence type="ECO:0000256" key="3">
    <source>
        <dbReference type="ARBA" id="ARBA00022475"/>
    </source>
</evidence>
<dbReference type="GO" id="GO:0030001">
    <property type="term" value="P:metal ion transport"/>
    <property type="evidence" value="ECO:0007669"/>
    <property type="project" value="UniProtKB-ARBA"/>
</dbReference>
<evidence type="ECO:0000313" key="9">
    <source>
        <dbReference type="EMBL" id="HIV75189.1"/>
    </source>
</evidence>
<evidence type="ECO:0000256" key="4">
    <source>
        <dbReference type="ARBA" id="ARBA00022692"/>
    </source>
</evidence>
<dbReference type="InterPro" id="IPR003445">
    <property type="entry name" value="Cat_transpt"/>
</dbReference>
<feature type="transmembrane region" description="Helical" evidence="8">
    <location>
        <begin position="80"/>
        <end position="104"/>
    </location>
</feature>
<reference evidence="9" key="2">
    <citation type="submission" date="2021-04" db="EMBL/GenBank/DDBJ databases">
        <authorList>
            <person name="Gilroy R."/>
        </authorList>
    </citation>
    <scope>NUCLEOTIDE SEQUENCE</scope>
    <source>
        <strain evidence="9">CHK169-2315</strain>
    </source>
</reference>
<organism evidence="9 10">
    <name type="scientific">Candidatus Pseudogracilibacillus intestinigallinarum</name>
    <dbReference type="NCBI Taxonomy" id="2838742"/>
    <lineage>
        <taxon>Bacteria</taxon>
        <taxon>Bacillati</taxon>
        <taxon>Bacillota</taxon>
        <taxon>Bacilli</taxon>
        <taxon>Bacillales</taxon>
        <taxon>Bacillaceae</taxon>
        <taxon>Pseudogracilibacillus</taxon>
    </lineage>
</organism>
<feature type="transmembrane region" description="Helical" evidence="8">
    <location>
        <begin position="195"/>
        <end position="216"/>
    </location>
</feature>
<sequence length="455" mass="50810">MADEQKVLKKLHKLSPAQLLLIFYGLAIIFSTILLSLPVAYKEGVHIPFIDILFTAVSAVSVTGLSTISVGDSFSTTGIIFLAIILHLGAVGIMTVSTFLWLIIGKKIGLSERRLIMQDQNQTTFGGMVHLIKQIILIVLVIEAIFVFLLGTYYIPHFSNVKDAYLNGFFSTISAISNAGFTLTNDSLVPYANDYFVQSAIMFLIIFGAIGFPVLVEVKQYIFLHKREKRQFRFTLFTKVTSITFFSLIIIGTIFIYIFDRTNFFQGKSWHESLFYALFQSVTTRSSGLSTMDVSMLSETNHLFMSFLMFIGASPSSAGGGIRTTTFALVVIFLITFIRGGKNLKLFNREVYEEDLQKAVTVMIVAIMMVFVSLMILSLIEDVSVLSLFFEVTSAFGTVGLSLGITEELSTVSKCILMILMFIGRVGIITFLLTFRKLATNEQFIHYPKERILVG</sequence>
<feature type="transmembrane region" description="Helical" evidence="8">
    <location>
        <begin position="47"/>
        <end position="68"/>
    </location>
</feature>
<evidence type="ECO:0000256" key="2">
    <source>
        <dbReference type="ARBA" id="ARBA00022448"/>
    </source>
</evidence>
<name>A0A9D1TK64_9BACI</name>
<keyword evidence="5 8" id="KW-1133">Transmembrane helix</keyword>
<comment type="caution">
    <text evidence="9">The sequence shown here is derived from an EMBL/GenBank/DDBJ whole genome shotgun (WGS) entry which is preliminary data.</text>
</comment>
<evidence type="ECO:0000313" key="10">
    <source>
        <dbReference type="Proteomes" id="UP000823937"/>
    </source>
</evidence>
<dbReference type="PANTHER" id="PTHR32024">
    <property type="entry name" value="TRK SYSTEM POTASSIUM UPTAKE PROTEIN TRKG-RELATED"/>
    <property type="match status" value="1"/>
</dbReference>
<proteinExistence type="predicted"/>
<keyword evidence="2" id="KW-0813">Transport</keyword>
<keyword evidence="6" id="KW-0406">Ion transport</keyword>
<reference evidence="9" key="1">
    <citation type="journal article" date="2021" name="PeerJ">
        <title>Extensive microbial diversity within the chicken gut microbiome revealed by metagenomics and culture.</title>
        <authorList>
            <person name="Gilroy R."/>
            <person name="Ravi A."/>
            <person name="Getino M."/>
            <person name="Pursley I."/>
            <person name="Horton D.L."/>
            <person name="Alikhan N.F."/>
            <person name="Baker D."/>
            <person name="Gharbi K."/>
            <person name="Hall N."/>
            <person name="Watson M."/>
            <person name="Adriaenssens E.M."/>
            <person name="Foster-Nyarko E."/>
            <person name="Jarju S."/>
            <person name="Secka A."/>
            <person name="Antonio M."/>
            <person name="Oren A."/>
            <person name="Chaudhuri R.R."/>
            <person name="La Ragione R."/>
            <person name="Hildebrand F."/>
            <person name="Pallen M.J."/>
        </authorList>
    </citation>
    <scope>NUCLEOTIDE SEQUENCE</scope>
    <source>
        <strain evidence="9">CHK169-2315</strain>
    </source>
</reference>
<keyword evidence="3" id="KW-1003">Cell membrane</keyword>
<dbReference type="Pfam" id="PF02386">
    <property type="entry name" value="TrkH"/>
    <property type="match status" value="1"/>
</dbReference>
<evidence type="ECO:0000256" key="6">
    <source>
        <dbReference type="ARBA" id="ARBA00023065"/>
    </source>
</evidence>
<dbReference type="EMBL" id="DXHX01000126">
    <property type="protein sequence ID" value="HIV75189.1"/>
    <property type="molecule type" value="Genomic_DNA"/>
</dbReference>
<dbReference type="Proteomes" id="UP000823937">
    <property type="component" value="Unassembled WGS sequence"/>
</dbReference>